<keyword evidence="2" id="KW-1185">Reference proteome</keyword>
<evidence type="ECO:0000313" key="2">
    <source>
        <dbReference type="Proteomes" id="UP000198894"/>
    </source>
</evidence>
<name>A0A1G8M061_9HYPH</name>
<reference evidence="2" key="1">
    <citation type="submission" date="2016-10" db="EMBL/GenBank/DDBJ databases">
        <authorList>
            <person name="Varghese N."/>
            <person name="Submissions S."/>
        </authorList>
    </citation>
    <scope>NUCLEOTIDE SEQUENCE [LARGE SCALE GENOMIC DNA]</scope>
    <source>
        <strain evidence="2">CGMCC 1.11022</strain>
    </source>
</reference>
<evidence type="ECO:0008006" key="3">
    <source>
        <dbReference type="Google" id="ProtNLM"/>
    </source>
</evidence>
<dbReference type="AlphaFoldDB" id="A0A1G8M061"/>
<dbReference type="Proteomes" id="UP000198894">
    <property type="component" value="Unassembled WGS sequence"/>
</dbReference>
<gene>
    <name evidence="1" type="ORF">SAMN05428953_102403</name>
</gene>
<evidence type="ECO:0000313" key="1">
    <source>
        <dbReference type="EMBL" id="SDI61137.1"/>
    </source>
</evidence>
<protein>
    <recommendedName>
        <fullName evidence="3">Lysozyme inhibitor LprI N-terminal domain-containing protein</fullName>
    </recommendedName>
</protein>
<organism evidence="1 2">
    <name type="scientific">Mesorhizobium muleiense</name>
    <dbReference type="NCBI Taxonomy" id="1004279"/>
    <lineage>
        <taxon>Bacteria</taxon>
        <taxon>Pseudomonadati</taxon>
        <taxon>Pseudomonadota</taxon>
        <taxon>Alphaproteobacteria</taxon>
        <taxon>Hyphomicrobiales</taxon>
        <taxon>Phyllobacteriaceae</taxon>
        <taxon>Mesorhizobium</taxon>
    </lineage>
</organism>
<proteinExistence type="predicted"/>
<accession>A0A1G8M061</accession>
<dbReference type="EMBL" id="FNEE01000002">
    <property type="protein sequence ID" value="SDI61137.1"/>
    <property type="molecule type" value="Genomic_DNA"/>
</dbReference>
<sequence length="71" mass="8441">MCDDESIWAKDRAMNSIYFSIRDNVEPELRKRILGVQRIWLTDRNHCGANKECLNSVYDQRLQELKTIVIQ</sequence>